<evidence type="ECO:0000256" key="1">
    <source>
        <dbReference type="ARBA" id="ARBA00006157"/>
    </source>
</evidence>
<evidence type="ECO:0000259" key="6">
    <source>
        <dbReference type="Pfam" id="PF13693"/>
    </source>
</evidence>
<evidence type="ECO:0000313" key="7">
    <source>
        <dbReference type="EMBL" id="SMF82842.1"/>
    </source>
</evidence>
<evidence type="ECO:0000256" key="3">
    <source>
        <dbReference type="ARBA" id="ARBA00023125"/>
    </source>
</evidence>
<organism evidence="7 8">
    <name type="scientific">Tistlia consotensis USBA 355</name>
    <dbReference type="NCBI Taxonomy" id="560819"/>
    <lineage>
        <taxon>Bacteria</taxon>
        <taxon>Pseudomonadati</taxon>
        <taxon>Pseudomonadota</taxon>
        <taxon>Alphaproteobacteria</taxon>
        <taxon>Rhodospirillales</taxon>
        <taxon>Rhodovibrionaceae</taxon>
        <taxon>Tistlia</taxon>
    </lineage>
</organism>
<dbReference type="EMBL" id="FWZX01000048">
    <property type="protein sequence ID" value="SMF82842.1"/>
    <property type="molecule type" value="Genomic_DNA"/>
</dbReference>
<sequence>MALANQHPEDVKAAVRKTGITLTALGIRAGIPGATVRKCLYTPCPKGNRVVADYLGLDLFALWPEWYDRDGNRLSSRSRKTSAARSAGHRQKAAAA</sequence>
<evidence type="ECO:0000256" key="5">
    <source>
        <dbReference type="SAM" id="MobiDB-lite"/>
    </source>
</evidence>
<comment type="similarity">
    <text evidence="1">Belongs to the ner transcriptional regulatory family.</text>
</comment>
<accession>A0A1Y6CYB1</accession>
<evidence type="ECO:0000256" key="2">
    <source>
        <dbReference type="ARBA" id="ARBA00023015"/>
    </source>
</evidence>
<dbReference type="InterPro" id="IPR038722">
    <property type="entry name" value="Ner_HTH_dom"/>
</dbReference>
<dbReference type="Proteomes" id="UP000192917">
    <property type="component" value="Unassembled WGS sequence"/>
</dbReference>
<dbReference type="Gene3D" id="1.10.260.40">
    <property type="entry name" value="lambda repressor-like DNA-binding domains"/>
    <property type="match status" value="1"/>
</dbReference>
<dbReference type="AlphaFoldDB" id="A0A1Y6CYB1"/>
<dbReference type="SUPFAM" id="SSF47413">
    <property type="entry name" value="lambda repressor-like DNA-binding domains"/>
    <property type="match status" value="1"/>
</dbReference>
<keyword evidence="3" id="KW-0238">DNA-binding</keyword>
<dbReference type="RefSeq" id="WP_085126989.1">
    <property type="nucleotide sequence ID" value="NZ_FWZX01000048.1"/>
</dbReference>
<dbReference type="GO" id="GO:0003677">
    <property type="term" value="F:DNA binding"/>
    <property type="evidence" value="ECO:0007669"/>
    <property type="project" value="UniProtKB-KW"/>
</dbReference>
<keyword evidence="4" id="KW-0804">Transcription</keyword>
<name>A0A1Y6CYB1_9PROT</name>
<reference evidence="7 8" key="1">
    <citation type="submission" date="2017-04" db="EMBL/GenBank/DDBJ databases">
        <authorList>
            <person name="Afonso C.L."/>
            <person name="Miller P.J."/>
            <person name="Scott M.A."/>
            <person name="Spackman E."/>
            <person name="Goraichik I."/>
            <person name="Dimitrov K.M."/>
            <person name="Suarez D.L."/>
            <person name="Swayne D.E."/>
        </authorList>
    </citation>
    <scope>NUCLEOTIDE SEQUENCE [LARGE SCALE GENOMIC DNA]</scope>
    <source>
        <strain evidence="7 8">USBA 355</strain>
    </source>
</reference>
<gene>
    <name evidence="7" type="ORF">SAMN05428998_1486</name>
</gene>
<dbReference type="InterPro" id="IPR010982">
    <property type="entry name" value="Lambda_DNA-bd_dom_sf"/>
</dbReference>
<keyword evidence="2" id="KW-0805">Transcription regulation</keyword>
<evidence type="ECO:0000256" key="4">
    <source>
        <dbReference type="ARBA" id="ARBA00023163"/>
    </source>
</evidence>
<dbReference type="STRING" id="560819.SAMN05428998_1486"/>
<evidence type="ECO:0000313" key="8">
    <source>
        <dbReference type="Proteomes" id="UP000192917"/>
    </source>
</evidence>
<proteinExistence type="inferred from homology"/>
<feature type="domain" description="Ner winged helix-turn-helix DNA-binding" evidence="6">
    <location>
        <begin position="7"/>
        <end position="77"/>
    </location>
</feature>
<dbReference type="Pfam" id="PF13693">
    <property type="entry name" value="HTH_35"/>
    <property type="match status" value="1"/>
</dbReference>
<protein>
    <submittedName>
        <fullName evidence="7">Transcriptional regulator, Nlp family</fullName>
    </submittedName>
</protein>
<feature type="compositionally biased region" description="Basic residues" evidence="5">
    <location>
        <begin position="76"/>
        <end position="96"/>
    </location>
</feature>
<feature type="region of interest" description="Disordered" evidence="5">
    <location>
        <begin position="70"/>
        <end position="96"/>
    </location>
</feature>
<keyword evidence="8" id="KW-1185">Reference proteome</keyword>